<dbReference type="SUPFAM" id="SSF52540">
    <property type="entry name" value="P-loop containing nucleoside triphosphate hydrolases"/>
    <property type="match status" value="1"/>
</dbReference>
<dbReference type="KEGG" id="aalg:AREALGSMS7_03120"/>
<dbReference type="CDD" id="cd00267">
    <property type="entry name" value="ABC_ATPase"/>
    <property type="match status" value="1"/>
</dbReference>
<feature type="domain" description="ATPase AAA-type core" evidence="1">
    <location>
        <begin position="387"/>
        <end position="535"/>
    </location>
</feature>
<protein>
    <submittedName>
        <fullName evidence="2">AAA domain, putative AbiEii toxin, type IV TA system</fullName>
    </submittedName>
</protein>
<reference evidence="2 3" key="1">
    <citation type="submission" date="2017-07" db="EMBL/GenBank/DDBJ databases">
        <title>Genome Sequence of Arenibacter algicola Strain SMS7 Isolated from a culture of the Diatom Skeletonema marinoi.</title>
        <authorList>
            <person name="Topel M."/>
            <person name="Pinder M.I.M."/>
            <person name="Johansson O.N."/>
            <person name="Kourtchenko O."/>
            <person name="Godhe A."/>
            <person name="Clarke A.K."/>
        </authorList>
    </citation>
    <scope>NUCLEOTIDE SEQUENCE [LARGE SCALE GENOMIC DNA]</scope>
    <source>
        <strain evidence="2 3">SMS7</strain>
    </source>
</reference>
<proteinExistence type="predicted"/>
<dbReference type="EMBL" id="CP022515">
    <property type="protein sequence ID" value="ASO06551.1"/>
    <property type="molecule type" value="Genomic_DNA"/>
</dbReference>
<evidence type="ECO:0000313" key="2">
    <source>
        <dbReference type="EMBL" id="ASO06551.1"/>
    </source>
</evidence>
<sequence length="670" mass="78408">MRLTAIFLDFHDYLFDKSQFINLGGKYIYEFVKKDEAVHVSRKKNTEYIDSFFDITNLDCRVSSINAIVGQNGAGKSSLLDSIRSLFVRNPNALPSNNTYLFFESENEKELKFISSIYDVGNMTSLNFKSSNDDFVIDENRSNSLWQTIYYSPHFDFKFNPNFDEVDNYDISFDQILEEDLADLQNKNSVSGNNVSVSQELVFKNSIRQILFSNSSIVQEQEIFKDLFNFPYHGEARLTVRGYKQLKEWNTPTAFRSSLKIVKDKLQSELDAWHKIRRFEDQSRVSNQIEVNKYILKRYILRDLLSIIERQMEKDNTYLYEGIFDNDYFLRDSDRLDAYNSFLLFIQNCFLDFGKGKKLVFNKEIIQELLEQLYAAIDRIEDLAKVKNDTLIIDGNEAIKILQLQNQFINNIISYYPSYKPKSKAGIIDKSNLIDGFIFYMPSNRKLSSGENALLNLFSRLYNFLTTKLSSDIQIYEQVPNYLLLLDEADLGFHPVWKRKYVNTLVRTIPHFFNELDLKPNVQIIFTTHDPLTLSDLPNKNIVYLLRDGINGDTEFLLYENVDRPKKSFAANITDLLADSFFVEEGLLGDFAKEKINKTIDWLRDKEEFQNSDYHKKIIQIIDEPIVQQKLSEMYSDKMNVDFSKEILAQQIENLKLKFKNQTGNDYDSL</sequence>
<name>A0A221V094_9FLAO</name>
<organism evidence="2 3">
    <name type="scientific">Arenibacter algicola</name>
    <dbReference type="NCBI Taxonomy" id="616991"/>
    <lineage>
        <taxon>Bacteria</taxon>
        <taxon>Pseudomonadati</taxon>
        <taxon>Bacteroidota</taxon>
        <taxon>Flavobacteriia</taxon>
        <taxon>Flavobacteriales</taxon>
        <taxon>Flavobacteriaceae</taxon>
        <taxon>Arenibacter</taxon>
    </lineage>
</organism>
<dbReference type="InterPro" id="IPR027417">
    <property type="entry name" value="P-loop_NTPase"/>
</dbReference>
<dbReference type="Pfam" id="PF13304">
    <property type="entry name" value="AAA_21"/>
    <property type="match status" value="1"/>
</dbReference>
<dbReference type="AlphaFoldDB" id="A0A221V094"/>
<evidence type="ECO:0000313" key="3">
    <source>
        <dbReference type="Proteomes" id="UP000204551"/>
    </source>
</evidence>
<dbReference type="PANTHER" id="PTHR32182:SF23">
    <property type="entry name" value="ATP BINDING PROTEIN"/>
    <property type="match status" value="1"/>
</dbReference>
<evidence type="ECO:0000259" key="1">
    <source>
        <dbReference type="Pfam" id="PF13304"/>
    </source>
</evidence>
<dbReference type="RefSeq" id="WP_093979015.1">
    <property type="nucleotide sequence ID" value="NZ_CP022515.1"/>
</dbReference>
<dbReference type="GO" id="GO:0006302">
    <property type="term" value="P:double-strand break repair"/>
    <property type="evidence" value="ECO:0007669"/>
    <property type="project" value="TreeGrafter"/>
</dbReference>
<dbReference type="GO" id="GO:0005524">
    <property type="term" value="F:ATP binding"/>
    <property type="evidence" value="ECO:0007669"/>
    <property type="project" value="InterPro"/>
</dbReference>
<dbReference type="PANTHER" id="PTHR32182">
    <property type="entry name" value="DNA REPLICATION AND REPAIR PROTEIN RECF"/>
    <property type="match status" value="1"/>
</dbReference>
<dbReference type="GO" id="GO:0000731">
    <property type="term" value="P:DNA synthesis involved in DNA repair"/>
    <property type="evidence" value="ECO:0007669"/>
    <property type="project" value="TreeGrafter"/>
</dbReference>
<dbReference type="GO" id="GO:0016887">
    <property type="term" value="F:ATP hydrolysis activity"/>
    <property type="evidence" value="ECO:0007669"/>
    <property type="project" value="InterPro"/>
</dbReference>
<gene>
    <name evidence="2" type="ORF">AREALGSMS7_03120</name>
</gene>
<dbReference type="Gene3D" id="3.40.50.300">
    <property type="entry name" value="P-loop containing nucleotide triphosphate hydrolases"/>
    <property type="match status" value="2"/>
</dbReference>
<dbReference type="InterPro" id="IPR003959">
    <property type="entry name" value="ATPase_AAA_core"/>
</dbReference>
<dbReference type="Proteomes" id="UP000204551">
    <property type="component" value="Chromosome"/>
</dbReference>
<accession>A0A221V094</accession>